<organism evidence="1">
    <name type="scientific">freshwater metagenome</name>
    <dbReference type="NCBI Taxonomy" id="449393"/>
    <lineage>
        <taxon>unclassified sequences</taxon>
        <taxon>metagenomes</taxon>
        <taxon>ecological metagenomes</taxon>
    </lineage>
</organism>
<name>A0A6J7IUL2_9ZZZZ</name>
<dbReference type="AlphaFoldDB" id="A0A6J7IUL2"/>
<protein>
    <submittedName>
        <fullName evidence="1">Unannotated protein</fullName>
    </submittedName>
</protein>
<dbReference type="Pfam" id="PF19527">
    <property type="entry name" value="DUF6055"/>
    <property type="match status" value="1"/>
</dbReference>
<proteinExistence type="predicted"/>
<evidence type="ECO:0000313" key="1">
    <source>
        <dbReference type="EMBL" id="CAB4934024.1"/>
    </source>
</evidence>
<gene>
    <name evidence="1" type="ORF">UFOPK3662_01414</name>
</gene>
<dbReference type="InterPro" id="IPR045690">
    <property type="entry name" value="DUF6055"/>
</dbReference>
<accession>A0A6J7IUL2</accession>
<dbReference type="NCBIfam" id="NF045524">
    <property type="entry name" value="MXAN_6640_HExxH"/>
    <property type="match status" value="1"/>
</dbReference>
<reference evidence="1" key="1">
    <citation type="submission" date="2020-05" db="EMBL/GenBank/DDBJ databases">
        <authorList>
            <person name="Chiriac C."/>
            <person name="Salcher M."/>
            <person name="Ghai R."/>
            <person name="Kavagutti S V."/>
        </authorList>
    </citation>
    <scope>NUCLEOTIDE SEQUENCE</scope>
</reference>
<dbReference type="EMBL" id="CAFBMW010000009">
    <property type="protein sequence ID" value="CAB4934024.1"/>
    <property type="molecule type" value="Genomic_DNA"/>
</dbReference>
<sequence>MRRIVTTAVAMALVGGAALSAPAVAADKDRRADKATTAVQQQTKALEKAADKALEHGLGLAPGAVPEVSDATAPETLATARRVLSGDATRRDPSATIALRDLFMKRSQLRGEDLRGANALLARPTDGAGDNQGFGYTVPEAAPLCNTRMCLHYVPTGADAPPSVDWAAQNLATMDSVWSTIVDGLGYRAPLGDRAEGGNALFDVYLKDLGTGLYGFCAPEIRVKKRTASGYCVLDNDYAQAQFPSGTPIDNLAVTAGHEFFHAVQFAYDYAEDPWMMESTATWMEERIASQVNDNRQYFPTSQIYAPYVPLDTFTRTSSYQYGNWVFWEYLTNRYGIGLVKKAWKQAGSLKSDGGKSSIPALQRILRGKGGLTKVYAKFAAGNLIPALNYPEGAEYPAPRVSGAKALSRNKRAKRFATRVNHLSSASYVYVPGKGLGAKKWKLSLRVAGPVKRTSPAAVVVTYTTDGKRKVKLVRLNRGGDGHTKVAFSSRSVAAVSVTLVNASTRYRCNQRTLLACGGRPLDDRARFAVTGRVTKR</sequence>